<sequence>MTQALHLEWTDSEQAKASFLRQMAPYVAQAMRAGQRLAVVVKPLEDEKSDRQRRYYHGVVLAEIAEHARASGQKYDLKTWKEYFRDKFVGYRWEPSTDPVTGKKISRRIRISSEELGVKAYAKLITQVQAFAVTELGLQGFSVARWEDYR</sequence>
<evidence type="ECO:0000313" key="2">
    <source>
        <dbReference type="Proteomes" id="UP001528673"/>
    </source>
</evidence>
<dbReference type="EMBL" id="JAQSIP010000002">
    <property type="protein sequence ID" value="MDD0837890.1"/>
    <property type="molecule type" value="Genomic_DNA"/>
</dbReference>
<reference evidence="1 2" key="1">
    <citation type="submission" date="2023-02" db="EMBL/GenBank/DDBJ databases">
        <title>Bacterial whole genomic sequence of Curvibacter sp. HBC61.</title>
        <authorList>
            <person name="Le V."/>
            <person name="Ko S.-R."/>
            <person name="Ahn C.-Y."/>
            <person name="Oh H.-M."/>
        </authorList>
    </citation>
    <scope>NUCLEOTIDE SEQUENCE [LARGE SCALE GENOMIC DNA]</scope>
    <source>
        <strain evidence="1 2">HBC61</strain>
    </source>
</reference>
<evidence type="ECO:0000313" key="1">
    <source>
        <dbReference type="EMBL" id="MDD0837890.1"/>
    </source>
</evidence>
<name>A0ABT5MVG1_9BURK</name>
<gene>
    <name evidence="1" type="ORF">PSQ40_04830</name>
</gene>
<dbReference type="Proteomes" id="UP001528673">
    <property type="component" value="Unassembled WGS sequence"/>
</dbReference>
<organism evidence="1 2">
    <name type="scientific">Curvibacter cyanobacteriorum</name>
    <dbReference type="NCBI Taxonomy" id="3026422"/>
    <lineage>
        <taxon>Bacteria</taxon>
        <taxon>Pseudomonadati</taxon>
        <taxon>Pseudomonadota</taxon>
        <taxon>Betaproteobacteria</taxon>
        <taxon>Burkholderiales</taxon>
        <taxon>Comamonadaceae</taxon>
        <taxon>Curvibacter</taxon>
    </lineage>
</organism>
<evidence type="ECO:0008006" key="3">
    <source>
        <dbReference type="Google" id="ProtNLM"/>
    </source>
</evidence>
<dbReference type="RefSeq" id="WP_273949204.1">
    <property type="nucleotide sequence ID" value="NZ_JAQSIP010000002.1"/>
</dbReference>
<dbReference type="InterPro" id="IPR036619">
    <property type="entry name" value="NinB_sf"/>
</dbReference>
<comment type="caution">
    <text evidence="1">The sequence shown here is derived from an EMBL/GenBank/DDBJ whole genome shotgun (WGS) entry which is preliminary data.</text>
</comment>
<keyword evidence="2" id="KW-1185">Reference proteome</keyword>
<proteinExistence type="predicted"/>
<accession>A0ABT5MVG1</accession>
<protein>
    <recommendedName>
        <fullName evidence="3">NinB family protein</fullName>
    </recommendedName>
</protein>
<dbReference type="SUPFAM" id="SSF103370">
    <property type="entry name" value="NinB"/>
    <property type="match status" value="1"/>
</dbReference>
<dbReference type="Gene3D" id="1.10.3790.10">
    <property type="entry name" value="NinB"/>
    <property type="match status" value="1"/>
</dbReference>